<feature type="signal peptide" evidence="1">
    <location>
        <begin position="1"/>
        <end position="16"/>
    </location>
</feature>
<evidence type="ECO:0000256" key="1">
    <source>
        <dbReference type="SAM" id="SignalP"/>
    </source>
</evidence>
<name>A0A9P5Y9Q4_9AGAR</name>
<keyword evidence="3" id="KW-1185">Reference proteome</keyword>
<accession>A0A9P5Y9Q4</accession>
<dbReference type="Proteomes" id="UP000807353">
    <property type="component" value="Unassembled WGS sequence"/>
</dbReference>
<evidence type="ECO:0000313" key="2">
    <source>
        <dbReference type="EMBL" id="KAF9465963.1"/>
    </source>
</evidence>
<feature type="chain" id="PRO_5040350818" description="Secreted protein" evidence="1">
    <location>
        <begin position="17"/>
        <end position="82"/>
    </location>
</feature>
<evidence type="ECO:0008006" key="4">
    <source>
        <dbReference type="Google" id="ProtNLM"/>
    </source>
</evidence>
<comment type="caution">
    <text evidence="2">The sequence shown here is derived from an EMBL/GenBank/DDBJ whole genome shotgun (WGS) entry which is preliminary data.</text>
</comment>
<gene>
    <name evidence="2" type="ORF">BDZ94DRAFT_1252694</name>
</gene>
<keyword evidence="1" id="KW-0732">Signal</keyword>
<sequence length="82" mass="8667">MLRLQVGLWLVPSCMAYLVHHSISAQCPCSVARRGVLGGISDGMLGLGGGLRVASFFCMWSNSGGGRVTKVDVVRFLVGLKS</sequence>
<dbReference type="AlphaFoldDB" id="A0A9P5Y9Q4"/>
<evidence type="ECO:0000313" key="3">
    <source>
        <dbReference type="Proteomes" id="UP000807353"/>
    </source>
</evidence>
<dbReference type="EMBL" id="MU150244">
    <property type="protein sequence ID" value="KAF9465963.1"/>
    <property type="molecule type" value="Genomic_DNA"/>
</dbReference>
<reference evidence="2" key="1">
    <citation type="submission" date="2020-11" db="EMBL/GenBank/DDBJ databases">
        <authorList>
            <consortium name="DOE Joint Genome Institute"/>
            <person name="Ahrendt S."/>
            <person name="Riley R."/>
            <person name="Andreopoulos W."/>
            <person name="Labutti K."/>
            <person name="Pangilinan J."/>
            <person name="Ruiz-Duenas F.J."/>
            <person name="Barrasa J.M."/>
            <person name="Sanchez-Garcia M."/>
            <person name="Camarero S."/>
            <person name="Miyauchi S."/>
            <person name="Serrano A."/>
            <person name="Linde D."/>
            <person name="Babiker R."/>
            <person name="Drula E."/>
            <person name="Ayuso-Fernandez I."/>
            <person name="Pacheco R."/>
            <person name="Padilla G."/>
            <person name="Ferreira P."/>
            <person name="Barriuso J."/>
            <person name="Kellner H."/>
            <person name="Castanera R."/>
            <person name="Alfaro M."/>
            <person name="Ramirez L."/>
            <person name="Pisabarro A.G."/>
            <person name="Kuo A."/>
            <person name="Tritt A."/>
            <person name="Lipzen A."/>
            <person name="He G."/>
            <person name="Yan M."/>
            <person name="Ng V."/>
            <person name="Cullen D."/>
            <person name="Martin F."/>
            <person name="Rosso M.-N."/>
            <person name="Henrissat B."/>
            <person name="Hibbett D."/>
            <person name="Martinez A.T."/>
            <person name="Grigoriev I.V."/>
        </authorList>
    </citation>
    <scope>NUCLEOTIDE SEQUENCE</scope>
    <source>
        <strain evidence="2">CBS 247.69</strain>
    </source>
</reference>
<organism evidence="2 3">
    <name type="scientific">Collybia nuda</name>
    <dbReference type="NCBI Taxonomy" id="64659"/>
    <lineage>
        <taxon>Eukaryota</taxon>
        <taxon>Fungi</taxon>
        <taxon>Dikarya</taxon>
        <taxon>Basidiomycota</taxon>
        <taxon>Agaricomycotina</taxon>
        <taxon>Agaricomycetes</taxon>
        <taxon>Agaricomycetidae</taxon>
        <taxon>Agaricales</taxon>
        <taxon>Tricholomatineae</taxon>
        <taxon>Clitocybaceae</taxon>
        <taxon>Collybia</taxon>
    </lineage>
</organism>
<proteinExistence type="predicted"/>
<protein>
    <recommendedName>
        <fullName evidence="4">Secreted protein</fullName>
    </recommendedName>
</protein>